<keyword evidence="2" id="KW-1185">Reference proteome</keyword>
<proteinExistence type="predicted"/>
<dbReference type="EMBL" id="JAVLET010000001">
    <property type="protein sequence ID" value="KAL0474789.1"/>
    <property type="molecule type" value="Genomic_DNA"/>
</dbReference>
<dbReference type="Proteomes" id="UP001451303">
    <property type="component" value="Unassembled WGS sequence"/>
</dbReference>
<evidence type="ECO:0000313" key="1">
    <source>
        <dbReference type="EMBL" id="KAL0474789.1"/>
    </source>
</evidence>
<reference evidence="1 2" key="1">
    <citation type="submission" date="2023-09" db="EMBL/GenBank/DDBJ databases">
        <title>Multi-omics analysis of a traditional fermented food reveals byproduct-associated fungal strains for waste-to-food upcycling.</title>
        <authorList>
            <consortium name="Lawrence Berkeley National Laboratory"/>
            <person name="Rekdal V.M."/>
            <person name="Villalobos-Escobedo J.M."/>
            <person name="Rodriguez-Valeron N."/>
            <person name="Garcia M.O."/>
            <person name="Vasquez D.P."/>
            <person name="Damayanti I."/>
            <person name="Sorensen P.M."/>
            <person name="Baidoo E.E."/>
            <person name="De Carvalho A.C."/>
            <person name="Riley R."/>
            <person name="Lipzen A."/>
            <person name="He G."/>
            <person name="Yan M."/>
            <person name="Haridas S."/>
            <person name="Daum C."/>
            <person name="Yoshinaga Y."/>
            <person name="Ng V."/>
            <person name="Grigoriev I.V."/>
            <person name="Munk R."/>
            <person name="Nuraida L."/>
            <person name="Wijaya C.H."/>
            <person name="Morales P.-C."/>
            <person name="Keasling J.D."/>
        </authorList>
    </citation>
    <scope>NUCLEOTIDE SEQUENCE [LARGE SCALE GENOMIC DNA]</scope>
    <source>
        <strain evidence="1 2">FGSC 2613</strain>
    </source>
</reference>
<comment type="caution">
    <text evidence="1">The sequence shown here is derived from an EMBL/GenBank/DDBJ whole genome shotgun (WGS) entry which is preliminary data.</text>
</comment>
<name>A0ABR3DQ48_NEUIN</name>
<accession>A0ABR3DQ48</accession>
<organism evidence="1 2">
    <name type="scientific">Neurospora intermedia</name>
    <dbReference type="NCBI Taxonomy" id="5142"/>
    <lineage>
        <taxon>Eukaryota</taxon>
        <taxon>Fungi</taxon>
        <taxon>Dikarya</taxon>
        <taxon>Ascomycota</taxon>
        <taxon>Pezizomycotina</taxon>
        <taxon>Sordariomycetes</taxon>
        <taxon>Sordariomycetidae</taxon>
        <taxon>Sordariales</taxon>
        <taxon>Sordariaceae</taxon>
        <taxon>Neurospora</taxon>
    </lineage>
</organism>
<gene>
    <name evidence="1" type="ORF">QR685DRAFT_430650</name>
</gene>
<sequence length="63" mass="7211">MSDFQRKNKQSRVPYEVRTSRFSNFPTPEPFHHDAKGLGGTVRLINGSMFHRDITLSLVGYVS</sequence>
<protein>
    <submittedName>
        <fullName evidence="1">Uncharacterized protein</fullName>
    </submittedName>
</protein>
<evidence type="ECO:0000313" key="2">
    <source>
        <dbReference type="Proteomes" id="UP001451303"/>
    </source>
</evidence>